<name>A0A8T0TT96_PANVG</name>
<feature type="transmembrane region" description="Helical" evidence="2">
    <location>
        <begin position="6"/>
        <end position="31"/>
    </location>
</feature>
<dbReference type="EMBL" id="CM029043">
    <property type="protein sequence ID" value="KAG2612203.1"/>
    <property type="molecule type" value="Genomic_DNA"/>
</dbReference>
<feature type="transmembrane region" description="Helical" evidence="2">
    <location>
        <begin position="43"/>
        <end position="65"/>
    </location>
</feature>
<evidence type="ECO:0000256" key="1">
    <source>
        <dbReference type="SAM" id="MobiDB-lite"/>
    </source>
</evidence>
<sequence length="90" mass="9626">MCCGALSFNLGTSLACQVLVLFANFCPLHLAERQECQQTHAFGLIRLLIVVSLLVLVSSLTAGGWRPHCSSTDPNNPCPQSCSPHSSSCH</sequence>
<organism evidence="3 4">
    <name type="scientific">Panicum virgatum</name>
    <name type="common">Blackwell switchgrass</name>
    <dbReference type="NCBI Taxonomy" id="38727"/>
    <lineage>
        <taxon>Eukaryota</taxon>
        <taxon>Viridiplantae</taxon>
        <taxon>Streptophyta</taxon>
        <taxon>Embryophyta</taxon>
        <taxon>Tracheophyta</taxon>
        <taxon>Spermatophyta</taxon>
        <taxon>Magnoliopsida</taxon>
        <taxon>Liliopsida</taxon>
        <taxon>Poales</taxon>
        <taxon>Poaceae</taxon>
        <taxon>PACMAD clade</taxon>
        <taxon>Panicoideae</taxon>
        <taxon>Panicodae</taxon>
        <taxon>Paniceae</taxon>
        <taxon>Panicinae</taxon>
        <taxon>Panicum</taxon>
        <taxon>Panicum sect. Hiantes</taxon>
    </lineage>
</organism>
<evidence type="ECO:0000313" key="4">
    <source>
        <dbReference type="Proteomes" id="UP000823388"/>
    </source>
</evidence>
<gene>
    <name evidence="3" type="ORF">PVAP13_4KG165300</name>
</gene>
<evidence type="ECO:0000313" key="3">
    <source>
        <dbReference type="EMBL" id="KAG2612203.1"/>
    </source>
</evidence>
<keyword evidence="2" id="KW-0812">Transmembrane</keyword>
<evidence type="ECO:0000256" key="2">
    <source>
        <dbReference type="SAM" id="Phobius"/>
    </source>
</evidence>
<keyword evidence="2" id="KW-0472">Membrane</keyword>
<proteinExistence type="predicted"/>
<protein>
    <submittedName>
        <fullName evidence="3">Uncharacterized protein</fullName>
    </submittedName>
</protein>
<feature type="compositionally biased region" description="Low complexity" evidence="1">
    <location>
        <begin position="74"/>
        <end position="90"/>
    </location>
</feature>
<dbReference type="Proteomes" id="UP000823388">
    <property type="component" value="Chromosome 4K"/>
</dbReference>
<keyword evidence="4" id="KW-1185">Reference proteome</keyword>
<keyword evidence="2" id="KW-1133">Transmembrane helix</keyword>
<feature type="region of interest" description="Disordered" evidence="1">
    <location>
        <begin position="69"/>
        <end position="90"/>
    </location>
</feature>
<reference evidence="3" key="1">
    <citation type="submission" date="2020-05" db="EMBL/GenBank/DDBJ databases">
        <title>WGS assembly of Panicum virgatum.</title>
        <authorList>
            <person name="Lovell J.T."/>
            <person name="Jenkins J."/>
            <person name="Shu S."/>
            <person name="Juenger T.E."/>
            <person name="Schmutz J."/>
        </authorList>
    </citation>
    <scope>NUCLEOTIDE SEQUENCE</scope>
    <source>
        <strain evidence="3">AP13</strain>
    </source>
</reference>
<dbReference type="AlphaFoldDB" id="A0A8T0TT96"/>
<accession>A0A8T0TT96</accession>
<comment type="caution">
    <text evidence="3">The sequence shown here is derived from an EMBL/GenBank/DDBJ whole genome shotgun (WGS) entry which is preliminary data.</text>
</comment>